<organism evidence="1 2">
    <name type="scientific">Cichorium intybus</name>
    <name type="common">Chicory</name>
    <dbReference type="NCBI Taxonomy" id="13427"/>
    <lineage>
        <taxon>Eukaryota</taxon>
        <taxon>Viridiplantae</taxon>
        <taxon>Streptophyta</taxon>
        <taxon>Embryophyta</taxon>
        <taxon>Tracheophyta</taxon>
        <taxon>Spermatophyta</taxon>
        <taxon>Magnoliopsida</taxon>
        <taxon>eudicotyledons</taxon>
        <taxon>Gunneridae</taxon>
        <taxon>Pentapetalae</taxon>
        <taxon>asterids</taxon>
        <taxon>campanulids</taxon>
        <taxon>Asterales</taxon>
        <taxon>Asteraceae</taxon>
        <taxon>Cichorioideae</taxon>
        <taxon>Cichorieae</taxon>
        <taxon>Cichoriinae</taxon>
        <taxon>Cichorium</taxon>
    </lineage>
</organism>
<keyword evidence="2" id="KW-1185">Reference proteome</keyword>
<evidence type="ECO:0000313" key="1">
    <source>
        <dbReference type="EMBL" id="KAI3779052.1"/>
    </source>
</evidence>
<comment type="caution">
    <text evidence="1">The sequence shown here is derived from an EMBL/GenBank/DDBJ whole genome shotgun (WGS) entry which is preliminary data.</text>
</comment>
<reference evidence="2" key="1">
    <citation type="journal article" date="2022" name="Mol. Ecol. Resour.">
        <title>The genomes of chicory, endive, great burdock and yacon provide insights into Asteraceae palaeo-polyploidization history and plant inulin production.</title>
        <authorList>
            <person name="Fan W."/>
            <person name="Wang S."/>
            <person name="Wang H."/>
            <person name="Wang A."/>
            <person name="Jiang F."/>
            <person name="Liu H."/>
            <person name="Zhao H."/>
            <person name="Xu D."/>
            <person name="Zhang Y."/>
        </authorList>
    </citation>
    <scope>NUCLEOTIDE SEQUENCE [LARGE SCALE GENOMIC DNA]</scope>
    <source>
        <strain evidence="2">cv. Punajuju</strain>
    </source>
</reference>
<proteinExistence type="predicted"/>
<evidence type="ECO:0000313" key="2">
    <source>
        <dbReference type="Proteomes" id="UP001055811"/>
    </source>
</evidence>
<name>A0ACB9G8H0_CICIN</name>
<protein>
    <submittedName>
        <fullName evidence="1">Uncharacterized protein</fullName>
    </submittedName>
</protein>
<gene>
    <name evidence="1" type="ORF">L2E82_08504</name>
</gene>
<accession>A0ACB9G8H0</accession>
<sequence>MLLLFFTLRITPLALIQKNPLHISQSLSPRSILLSGLISSFDESSAKETHVAITSPKSPNPQQKPPTNTEIESEDSSSQTSSSSSEDSSSQTPSSSSEDDPNNSDNTEIGKVYIRFSSESPQHEPGHDIMEIDNPSLKQENTHVRFLSPMATTSTEIAGPDIASQLKTINTSLHTLV</sequence>
<dbReference type="Proteomes" id="UP001055811">
    <property type="component" value="Linkage Group LG02"/>
</dbReference>
<dbReference type="EMBL" id="CM042010">
    <property type="protein sequence ID" value="KAI3779052.1"/>
    <property type="molecule type" value="Genomic_DNA"/>
</dbReference>
<reference evidence="1 2" key="2">
    <citation type="journal article" date="2022" name="Mol. Ecol. Resour.">
        <title>The genomes of chicory, endive, great burdock and yacon provide insights into Asteraceae paleo-polyploidization history and plant inulin production.</title>
        <authorList>
            <person name="Fan W."/>
            <person name="Wang S."/>
            <person name="Wang H."/>
            <person name="Wang A."/>
            <person name="Jiang F."/>
            <person name="Liu H."/>
            <person name="Zhao H."/>
            <person name="Xu D."/>
            <person name="Zhang Y."/>
        </authorList>
    </citation>
    <scope>NUCLEOTIDE SEQUENCE [LARGE SCALE GENOMIC DNA]</scope>
    <source>
        <strain evidence="2">cv. Punajuju</strain>
        <tissue evidence="1">Leaves</tissue>
    </source>
</reference>